<dbReference type="Proteomes" id="UP000659904">
    <property type="component" value="Unassembled WGS sequence"/>
</dbReference>
<dbReference type="SUPFAM" id="SSF52980">
    <property type="entry name" value="Restriction endonuclease-like"/>
    <property type="match status" value="1"/>
</dbReference>
<protein>
    <recommendedName>
        <fullName evidence="3">Very-short-patch-repair endonuclease</fullName>
    </recommendedName>
</protein>
<dbReference type="AlphaFoldDB" id="A0A8J3KU47"/>
<comment type="caution">
    <text evidence="1">The sequence shown here is derived from an EMBL/GenBank/DDBJ whole genome shotgun (WGS) entry which is preliminary data.</text>
</comment>
<dbReference type="Gene3D" id="3.40.960.10">
    <property type="entry name" value="VSR Endonuclease"/>
    <property type="match status" value="1"/>
</dbReference>
<organism evidence="1 2">
    <name type="scientific">Catellatospora citrea</name>
    <dbReference type="NCBI Taxonomy" id="53366"/>
    <lineage>
        <taxon>Bacteria</taxon>
        <taxon>Bacillati</taxon>
        <taxon>Actinomycetota</taxon>
        <taxon>Actinomycetes</taxon>
        <taxon>Micromonosporales</taxon>
        <taxon>Micromonosporaceae</taxon>
        <taxon>Catellatospora</taxon>
    </lineage>
</organism>
<dbReference type="EMBL" id="BONH01000038">
    <property type="protein sequence ID" value="GIG01290.1"/>
    <property type="molecule type" value="Genomic_DNA"/>
</dbReference>
<proteinExistence type="predicted"/>
<dbReference type="InterPro" id="IPR011335">
    <property type="entry name" value="Restrct_endonuc-II-like"/>
</dbReference>
<keyword evidence="2" id="KW-1185">Reference proteome</keyword>
<accession>A0A8J3KU47</accession>
<name>A0A8J3KU47_9ACTN</name>
<sequence length="309" mass="34013">MGGLGQGARVSRIPRRPRPLVNRIFSAQEALERGVVTLGELRSAAWRPVFRGVYADARMDVSHLARCEAATRWLLPAAAAVAGRSAVAHYGGPVPREGDPVEVVTPPAGRLGPVRGLQVHTTEIDPAEIVTHGGLRVTSPLRTCWDLAQWCEFAEAVALIDSLLGRGVVKPAELERYASGRSGRRGGKRFVRAVGLADPGAESPPESRTRVALVLAGMPRPVTQHVVEDRGRFVARVDLAWPEYRVAVEYDGVWHAEAGQFHRDRQRLNRLVGQDWIVLHLTAQRLRDDLDGFIVEVRAALRSRGWRAR</sequence>
<reference evidence="1 2" key="1">
    <citation type="submission" date="2021-01" db="EMBL/GenBank/DDBJ databases">
        <title>Whole genome shotgun sequence of Catellatospora citrea NBRC 14495.</title>
        <authorList>
            <person name="Komaki H."/>
            <person name="Tamura T."/>
        </authorList>
    </citation>
    <scope>NUCLEOTIDE SEQUENCE [LARGE SCALE GENOMIC DNA]</scope>
    <source>
        <strain evidence="1 2">NBRC 14495</strain>
    </source>
</reference>
<evidence type="ECO:0008006" key="3">
    <source>
        <dbReference type="Google" id="ProtNLM"/>
    </source>
</evidence>
<gene>
    <name evidence="1" type="ORF">Cci01nite_63830</name>
</gene>
<evidence type="ECO:0000313" key="2">
    <source>
        <dbReference type="Proteomes" id="UP000659904"/>
    </source>
</evidence>
<evidence type="ECO:0000313" key="1">
    <source>
        <dbReference type="EMBL" id="GIG01290.1"/>
    </source>
</evidence>